<keyword evidence="4" id="KW-0479">Metal-binding</keyword>
<dbReference type="InterPro" id="IPR051060">
    <property type="entry name" value="Carbamoyltrans_HypF-like"/>
</dbReference>
<dbReference type="SUPFAM" id="SSF54975">
    <property type="entry name" value="Acylphosphatase/BLUF domain-like"/>
    <property type="match status" value="1"/>
</dbReference>
<evidence type="ECO:0000256" key="3">
    <source>
        <dbReference type="ARBA" id="ARBA00022598"/>
    </source>
</evidence>
<dbReference type="PIRSF" id="PIRSF006256">
    <property type="entry name" value="CMPcnvr_hdrg_mat"/>
    <property type="match status" value="1"/>
</dbReference>
<dbReference type="PROSITE" id="PS00150">
    <property type="entry name" value="ACYLPHOSPHATASE_1"/>
    <property type="match status" value="1"/>
</dbReference>
<dbReference type="SUPFAM" id="SSF55821">
    <property type="entry name" value="YrdC/RibB"/>
    <property type="match status" value="1"/>
</dbReference>
<keyword evidence="6" id="KW-0862">Zinc</keyword>
<dbReference type="Pfam" id="PF07503">
    <property type="entry name" value="zf-HYPF"/>
    <property type="match status" value="2"/>
</dbReference>
<proteinExistence type="inferred from homology"/>
<evidence type="ECO:0000313" key="12">
    <source>
        <dbReference type="EMBL" id="GCE94425.1"/>
    </source>
</evidence>
<gene>
    <name evidence="12" type="primary">hypF</name>
    <name evidence="12" type="ORF">NIES46_24800</name>
</gene>
<name>A0A5M3T7G4_LIMPL</name>
<dbReference type="InterPro" id="IPR011125">
    <property type="entry name" value="Znf_HypF"/>
</dbReference>
<dbReference type="InterPro" id="IPR006070">
    <property type="entry name" value="Sua5-like_dom"/>
</dbReference>
<evidence type="ECO:0000259" key="11">
    <source>
        <dbReference type="PROSITE" id="PS51163"/>
    </source>
</evidence>
<dbReference type="Gene3D" id="3.30.420.360">
    <property type="match status" value="1"/>
</dbReference>
<dbReference type="RefSeq" id="WP_152088553.1">
    <property type="nucleotide sequence ID" value="NZ_BIMW01000098.1"/>
</dbReference>
<keyword evidence="13" id="KW-1185">Reference proteome</keyword>
<dbReference type="Pfam" id="PF17788">
    <property type="entry name" value="HypF_C"/>
    <property type="match status" value="1"/>
</dbReference>
<keyword evidence="3" id="KW-0436">Ligase</keyword>
<dbReference type="Pfam" id="PF01300">
    <property type="entry name" value="Sua5_yciO_yrdC"/>
    <property type="match status" value="1"/>
</dbReference>
<dbReference type="PROSITE" id="PS51160">
    <property type="entry name" value="ACYLPHOSPHATASE_3"/>
    <property type="match status" value="1"/>
</dbReference>
<keyword evidence="5" id="KW-0863">Zinc-finger</keyword>
<sequence>MLSTSDQNLSRLSLTIRGAVQGVGFRPFVYRLATQLNLKGWVNNSVGGVFIEVEGVSESLERFQQRLQIEKPPISHIHSLEAVWLPLVGYSHFEIRASQSTLQGAKSAIVLPDLATCPQCLQDIFDPHNRRFRYPFTNCTNCGPRYSIIKTLPYDRENTTMAAFQMCPNCDREYHHPGDRRFHAQPNACPVCGPILELWNHQGQVLANRHHALLQAAAAIGRGQIVAIKGLGGFQLLVDATNAAAVEQLRIRKHRPHKPFAVMYRSIQQISQICDISAAEEQWLRSPQAPIVLLSRRRGVSPVADNVAPGNPNLGVMLPYTPLHHLLMAEFDFPIVATSGNFSNEPICTDETEALQRLGKIADIFLVHNRPIARPVDDSVVRSVLGEQIVIRRARGYAPLPVTILDTNSHNTTLNSSLSQTISNCQYPFILAVGGHLKNTIAIAVEKQVFISQYIGNLQSPQAFQAFKEAINSLSNIYDFKPDVIACDAHPDYLSTQFAYQLAAEIFQQEKRQVPVIPVQHHYAHVLAVMAEHKLSFPVLGVAWDGTGYGLDETIWGGEFLLINKIGFQRVGHWRTFPLPGGDKAVLEPRRLGLGLLYELWGEQLSEYGDDQKISFGNFPQLKLILQMLNRKVNTPRTSSVGRLFDAIAFLVGHGENISFEGQAAMGLELAIGDLITDDYYPIHCCQSSGKIILDWEPMVKQIIKDFYNHVPVSLISAKFHNTLVEGIIMVSQNFPEVPLVLTGGCFQNRYLLEKAIQRLTSEGIIHYWSKQIPTNDGGLALGQVMAIIMNHPQSN</sequence>
<comment type="caution">
    <text evidence="12">The sequence shown here is derived from an EMBL/GenBank/DDBJ whole genome shotgun (WGS) entry which is preliminary data.</text>
</comment>
<dbReference type="InterPro" id="IPR055128">
    <property type="entry name" value="HypF_C_2"/>
</dbReference>
<dbReference type="Gene3D" id="3.90.870.50">
    <property type="match status" value="1"/>
</dbReference>
<reference evidence="12 13" key="1">
    <citation type="journal article" date="2019" name="J Genomics">
        <title>The Draft Genome of a Hydrogen-producing Cyanobacterium, Arthrospira platensis NIES-46.</title>
        <authorList>
            <person name="Suzuki S."/>
            <person name="Yamaguchi H."/>
            <person name="Kawachi M."/>
        </authorList>
    </citation>
    <scope>NUCLEOTIDE SEQUENCE [LARGE SCALE GENOMIC DNA]</scope>
    <source>
        <strain evidence="12 13">NIES-46</strain>
    </source>
</reference>
<feature type="active site" evidence="9">
    <location>
        <position position="44"/>
    </location>
</feature>
<dbReference type="PANTHER" id="PTHR42959">
    <property type="entry name" value="CARBAMOYLTRANSFERASE"/>
    <property type="match status" value="1"/>
</dbReference>
<dbReference type="Gene3D" id="3.30.420.40">
    <property type="match status" value="1"/>
</dbReference>
<dbReference type="PROSITE" id="PS51163">
    <property type="entry name" value="YRDC"/>
    <property type="match status" value="1"/>
</dbReference>
<evidence type="ECO:0000256" key="8">
    <source>
        <dbReference type="PIRNR" id="PIRNR006256"/>
    </source>
</evidence>
<dbReference type="InterPro" id="IPR017945">
    <property type="entry name" value="DHBP_synth_RibB-like_a/b_dom"/>
</dbReference>
<evidence type="ECO:0000256" key="1">
    <source>
        <dbReference type="ARBA" id="ARBA00004711"/>
    </source>
</evidence>
<comment type="catalytic activity">
    <reaction evidence="9">
        <text>an acyl phosphate + H2O = a carboxylate + phosphate + H(+)</text>
        <dbReference type="Rhea" id="RHEA:14965"/>
        <dbReference type="ChEBI" id="CHEBI:15377"/>
        <dbReference type="ChEBI" id="CHEBI:15378"/>
        <dbReference type="ChEBI" id="CHEBI:29067"/>
        <dbReference type="ChEBI" id="CHEBI:43474"/>
        <dbReference type="ChEBI" id="CHEBI:59918"/>
        <dbReference type="EC" id="3.6.1.7"/>
    </reaction>
</comment>
<evidence type="ECO:0000259" key="10">
    <source>
        <dbReference type="PROSITE" id="PS51160"/>
    </source>
</evidence>
<dbReference type="Pfam" id="PF00708">
    <property type="entry name" value="Acylphosphatase"/>
    <property type="match status" value="1"/>
</dbReference>
<feature type="domain" description="YrdC-like" evidence="11">
    <location>
        <begin position="210"/>
        <end position="396"/>
    </location>
</feature>
<dbReference type="InterPro" id="IPR017968">
    <property type="entry name" value="Acylphosphatase_CS"/>
</dbReference>
<dbReference type="GeneID" id="301683322"/>
<evidence type="ECO:0000256" key="5">
    <source>
        <dbReference type="ARBA" id="ARBA00022771"/>
    </source>
</evidence>
<dbReference type="InterPro" id="IPR004421">
    <property type="entry name" value="Carbamoyltransferase_HypF"/>
</dbReference>
<dbReference type="Pfam" id="PF22521">
    <property type="entry name" value="HypF_C_2"/>
    <property type="match status" value="1"/>
</dbReference>
<evidence type="ECO:0000256" key="6">
    <source>
        <dbReference type="ARBA" id="ARBA00022833"/>
    </source>
</evidence>
<comment type="similarity">
    <text evidence="2 8">Belongs to the carbamoyltransferase HypF family.</text>
</comment>
<dbReference type="InterPro" id="IPR001792">
    <property type="entry name" value="Acylphosphatase-like_dom"/>
</dbReference>
<evidence type="ECO:0000256" key="7">
    <source>
        <dbReference type="ARBA" id="ARBA00048220"/>
    </source>
</evidence>
<organism evidence="12 13">
    <name type="scientific">Limnospira platensis NIES-46</name>
    <dbReference type="NCBI Taxonomy" id="1236695"/>
    <lineage>
        <taxon>Bacteria</taxon>
        <taxon>Bacillati</taxon>
        <taxon>Cyanobacteriota</taxon>
        <taxon>Cyanophyceae</taxon>
        <taxon>Oscillatoriophycideae</taxon>
        <taxon>Oscillatoriales</taxon>
        <taxon>Sirenicapillariaceae</taxon>
        <taxon>Limnospira</taxon>
    </lineage>
</organism>
<dbReference type="Proteomes" id="UP000326169">
    <property type="component" value="Unassembled WGS sequence"/>
</dbReference>
<evidence type="ECO:0000256" key="9">
    <source>
        <dbReference type="PROSITE-ProRule" id="PRU00520"/>
    </source>
</evidence>
<evidence type="ECO:0000313" key="13">
    <source>
        <dbReference type="Proteomes" id="UP000326169"/>
    </source>
</evidence>
<evidence type="ECO:0000256" key="2">
    <source>
        <dbReference type="ARBA" id="ARBA00008097"/>
    </source>
</evidence>
<dbReference type="EC" id="6.2.-.-" evidence="8"/>
<feature type="domain" description="Acylphosphatase-like" evidence="10">
    <location>
        <begin position="11"/>
        <end position="97"/>
    </location>
</feature>
<evidence type="ECO:0000256" key="4">
    <source>
        <dbReference type="ARBA" id="ARBA00022723"/>
    </source>
</evidence>
<keyword evidence="9" id="KW-0378">Hydrolase</keyword>
<dbReference type="PANTHER" id="PTHR42959:SF1">
    <property type="entry name" value="CARBAMOYLTRANSFERASE HYPF"/>
    <property type="match status" value="1"/>
</dbReference>
<comment type="pathway">
    <text evidence="1">Protein modification; [NiFe] hydrogenase maturation.</text>
</comment>
<protein>
    <recommendedName>
        <fullName evidence="8">Carbamoyltransferase</fullName>
        <ecNumber evidence="8">6.2.-.-</ecNumber>
    </recommendedName>
</protein>
<dbReference type="EMBL" id="BIMW01000098">
    <property type="protein sequence ID" value="GCE94425.1"/>
    <property type="molecule type" value="Genomic_DNA"/>
</dbReference>
<dbReference type="Gene3D" id="3.30.110.120">
    <property type="match status" value="1"/>
</dbReference>
<comment type="catalytic activity">
    <reaction evidence="7">
        <text>C-terminal L-cysteinyl-[HypE protein] + carbamoyl phosphate + ATP + H2O = C-terminal S-carboxamide-L-cysteinyl-[HypE protein] + AMP + phosphate + diphosphate + H(+)</text>
        <dbReference type="Rhea" id="RHEA:55636"/>
        <dbReference type="Rhea" id="RHEA-COMP:14247"/>
        <dbReference type="Rhea" id="RHEA-COMP:14392"/>
        <dbReference type="ChEBI" id="CHEBI:15377"/>
        <dbReference type="ChEBI" id="CHEBI:15378"/>
        <dbReference type="ChEBI" id="CHEBI:30616"/>
        <dbReference type="ChEBI" id="CHEBI:33019"/>
        <dbReference type="ChEBI" id="CHEBI:43474"/>
        <dbReference type="ChEBI" id="CHEBI:58228"/>
        <dbReference type="ChEBI" id="CHEBI:76913"/>
        <dbReference type="ChEBI" id="CHEBI:139126"/>
        <dbReference type="ChEBI" id="CHEBI:456215"/>
    </reaction>
</comment>
<dbReference type="InterPro" id="IPR036046">
    <property type="entry name" value="Acylphosphatase-like_dom_sf"/>
</dbReference>
<dbReference type="NCBIfam" id="TIGR00143">
    <property type="entry name" value="hypF"/>
    <property type="match status" value="1"/>
</dbReference>
<accession>A0A5M3T7G4</accession>
<dbReference type="InterPro" id="IPR041440">
    <property type="entry name" value="HypF_C"/>
</dbReference>
<feature type="active site" evidence="9">
    <location>
        <position position="26"/>
    </location>
</feature>